<evidence type="ECO:0000313" key="1">
    <source>
        <dbReference type="EMBL" id="CAD1824934.1"/>
    </source>
</evidence>
<gene>
    <name evidence="1" type="ORF">CB5_LOCUS8145</name>
</gene>
<name>A0A6V7P2W2_ANACO</name>
<dbReference type="AlphaFoldDB" id="A0A6V7P2W2"/>
<sequence length="348" mass="38621">MEEWKFMLKRGGRLELERELEELSGEVRVSLTSCRGAVQACVRHRSIARRSGEGVILPFSTSRRIGSSYRDCSELLGAVGVDGGPLSPFWRQIVPRARDLLVVRSVGPGYLTLACESLIELDRDTLHTRLGSSHECHFGDGRCAFVLVSFVQSLRCRLLPPLRLIVARASRVRALPDEPELVKYQLQIPGVLLWRLVGSSGECRDKSESRWRQIDAKRTLCDARAAYSEEICKTADFSACCTGTTSVAVPVQPARLRAGCPRVGSCTGTGARVPVQGVGERYFNSYSTQEHRILTRLGLLDLELREESTKPLLVEFGEVGDSSISGLGYFQLIQQVVPQPREFRAARD</sequence>
<organism evidence="1">
    <name type="scientific">Ananas comosus var. bracteatus</name>
    <name type="common">red pineapple</name>
    <dbReference type="NCBI Taxonomy" id="296719"/>
    <lineage>
        <taxon>Eukaryota</taxon>
        <taxon>Viridiplantae</taxon>
        <taxon>Streptophyta</taxon>
        <taxon>Embryophyta</taxon>
        <taxon>Tracheophyta</taxon>
        <taxon>Spermatophyta</taxon>
        <taxon>Magnoliopsida</taxon>
        <taxon>Liliopsida</taxon>
        <taxon>Poales</taxon>
        <taxon>Bromeliaceae</taxon>
        <taxon>Bromelioideae</taxon>
        <taxon>Ananas</taxon>
    </lineage>
</organism>
<reference evidence="1" key="1">
    <citation type="submission" date="2020-07" db="EMBL/GenBank/DDBJ databases">
        <authorList>
            <person name="Lin J."/>
        </authorList>
    </citation>
    <scope>NUCLEOTIDE SEQUENCE</scope>
</reference>
<proteinExistence type="predicted"/>
<protein>
    <submittedName>
        <fullName evidence="1">Uncharacterized protein</fullName>
    </submittedName>
</protein>
<accession>A0A6V7P2W2</accession>
<dbReference type="EMBL" id="LR862144">
    <property type="protein sequence ID" value="CAD1824934.1"/>
    <property type="molecule type" value="Genomic_DNA"/>
</dbReference>